<gene>
    <name evidence="1" type="ORF">E3U43_001021</name>
</gene>
<evidence type="ECO:0000313" key="1">
    <source>
        <dbReference type="EMBL" id="TMS04132.1"/>
    </source>
</evidence>
<protein>
    <submittedName>
        <fullName evidence="1">Uncharacterized protein</fullName>
    </submittedName>
</protein>
<dbReference type="Proteomes" id="UP000793456">
    <property type="component" value="Chromosome XXII"/>
</dbReference>
<reference evidence="1" key="1">
    <citation type="submission" date="2018-11" db="EMBL/GenBank/DDBJ databases">
        <title>The sequence and de novo assembly of Larimichthys crocea genome using PacBio and Hi-C technologies.</title>
        <authorList>
            <person name="Xu P."/>
            <person name="Chen B."/>
            <person name="Zhou Z."/>
            <person name="Ke Q."/>
            <person name="Wu Y."/>
            <person name="Bai H."/>
            <person name="Pu F."/>
        </authorList>
    </citation>
    <scope>NUCLEOTIDE SEQUENCE</scope>
    <source>
        <tissue evidence="1">Muscle</tissue>
    </source>
</reference>
<sequence>MSNKPTIVKNKETLYKCHICNYMGMRRRYLYSHYKKTHKFDAIATCKLLQRYNKDKRNQAVNLPESEESADVKCKMCPNLKFDSSQLLIDHYSAFHSSDCISDFTVLSQASKRTTGLYKCAHCMKQMNGIKKLCYHLDRHREKKMAEAAKTKASSVIEPSPEAETTELCREDEMPMLETVEELTQWNVAPVATLNLPPSPLSSHSKPTDLEEPEQKSREHTCKQCERTFMSLRGLRSHERSHAALASIKKLNNLSTSALKHNVKKYLLYKAGTIRPFLCSVCSFRTTVMDLWKCHFMKKHQDVIMDLAETDNIDEESFQQSDREAQNSPEELNNFSELDEELEIAERSLYLEPPDVQRQLNHYNLMAQASAASKANVQASKLPENSLLHCEMCNFNTGHLSSMRRHYLNRHGKKILRCKDCNFFTGLRKTLELHIETGHSTFQSEPTHQKDLCCPFCLYQTKNKNNMIDHIVLHREERVVPIEVSRPKLSRYLQGIVFRCHKCTFTSGTAENLCLHMMRHNDIKPYKCRLCYFDCTQLSDLEAHLSDKHQVLRNHELVGQVSLDQLEASVCTVPEEEVEPSSNLERHNNSEDAKIEGIDGKEVPLEPQVKNLEENHIGKNTTLQIVEVYQNQGPDGTNGNEESSLLDLQCENTKLNTAVQEKHEQEPQEHTDSARGQGIENIAEQKIGEESNAAIQHEKYSCPEKETQTNEKQDQPKFRDGEDGDDSKTFTQQKEEAAEQTSTSHHKRAEQAQAHKLHIKALTQRKLNIDARVEDDILRHILLLDDDGSRIHRKANQDRRVKIKQNIESEVVDNTEGISTSAKTNFWQANNINAQECLKVDKLLLTHTPRCGPLKISHKEILGVTFTNCKEEQVQNQKNCEEVQDPYGEMPVLENEYLKEEMQTHSCSEEDQSVHLELKEDKKDEMIAKDDDHQEGDGVNGS</sequence>
<keyword evidence="2" id="KW-1185">Reference proteome</keyword>
<comment type="caution">
    <text evidence="1">The sequence shown here is derived from an EMBL/GenBank/DDBJ whole genome shotgun (WGS) entry which is preliminary data.</text>
</comment>
<name>A0ACD3QA34_LARCR</name>
<accession>A0ACD3QA34</accession>
<proteinExistence type="predicted"/>
<organism evidence="1 2">
    <name type="scientific">Larimichthys crocea</name>
    <name type="common">Large yellow croaker</name>
    <name type="synonym">Pseudosciaena crocea</name>
    <dbReference type="NCBI Taxonomy" id="215358"/>
    <lineage>
        <taxon>Eukaryota</taxon>
        <taxon>Metazoa</taxon>
        <taxon>Chordata</taxon>
        <taxon>Craniata</taxon>
        <taxon>Vertebrata</taxon>
        <taxon>Euteleostomi</taxon>
        <taxon>Actinopterygii</taxon>
        <taxon>Neopterygii</taxon>
        <taxon>Teleostei</taxon>
        <taxon>Neoteleostei</taxon>
        <taxon>Acanthomorphata</taxon>
        <taxon>Eupercaria</taxon>
        <taxon>Sciaenidae</taxon>
        <taxon>Larimichthys</taxon>
    </lineage>
</organism>
<dbReference type="EMBL" id="CM011695">
    <property type="protein sequence ID" value="TMS04132.1"/>
    <property type="molecule type" value="Genomic_DNA"/>
</dbReference>
<evidence type="ECO:0000313" key="2">
    <source>
        <dbReference type="Proteomes" id="UP000793456"/>
    </source>
</evidence>